<name>A0AAW9FE23_9HYPH</name>
<feature type="region of interest" description="Disordered" evidence="1">
    <location>
        <begin position="91"/>
        <end position="119"/>
    </location>
</feature>
<dbReference type="EMBL" id="JAVRAF010000001">
    <property type="protein sequence ID" value="MDX8300909.1"/>
    <property type="molecule type" value="Genomic_DNA"/>
</dbReference>
<evidence type="ECO:0000256" key="1">
    <source>
        <dbReference type="SAM" id="MobiDB-lite"/>
    </source>
</evidence>
<accession>A0AAW9FE23</accession>
<gene>
    <name evidence="2" type="ORF">RMR22_01505</name>
</gene>
<sequence length="119" mass="13704">MDISEELLRIRQRRYGQILRGTNGIYVVWDLEKKVAYSCHLDKRRNWKGSWVFYQVGSLINFYIENKEVKVLESNLQIEQLPSGLAPLITVTNDPNPPDPTSGETSVISSPNLKRASRR</sequence>
<evidence type="ECO:0000313" key="2">
    <source>
        <dbReference type="EMBL" id="MDX8300909.1"/>
    </source>
</evidence>
<dbReference type="AlphaFoldDB" id="A0AAW9FE23"/>
<proteinExistence type="predicted"/>
<feature type="compositionally biased region" description="Polar residues" evidence="1">
    <location>
        <begin position="102"/>
        <end position="112"/>
    </location>
</feature>
<organism evidence="2">
    <name type="scientific">Agrobacterium rosae</name>
    <dbReference type="NCBI Taxonomy" id="1972867"/>
    <lineage>
        <taxon>Bacteria</taxon>
        <taxon>Pseudomonadati</taxon>
        <taxon>Pseudomonadota</taxon>
        <taxon>Alphaproteobacteria</taxon>
        <taxon>Hyphomicrobiales</taxon>
        <taxon>Rhizobiaceae</taxon>
        <taxon>Rhizobium/Agrobacterium group</taxon>
        <taxon>Agrobacterium</taxon>
    </lineage>
</organism>
<dbReference type="RefSeq" id="WP_320202320.1">
    <property type="nucleotide sequence ID" value="NZ_CP192781.1"/>
</dbReference>
<comment type="caution">
    <text evidence="2">The sequence shown here is derived from an EMBL/GenBank/DDBJ whole genome shotgun (WGS) entry which is preliminary data.</text>
</comment>
<protein>
    <submittedName>
        <fullName evidence="2">Uncharacterized protein</fullName>
    </submittedName>
</protein>
<reference evidence="2" key="1">
    <citation type="journal article" date="2023" name="Phytobiomes J">
        <title>Deciphering the key players within the bacterial microbiota associated with aerial crown gall tumors on rhododendron: Insights into the gallobiome.</title>
        <authorList>
            <person name="Kuzmanovic N."/>
            <person name="Nesme J."/>
            <person name="Wolf J."/>
            <person name="Neumann-Schaal M."/>
            <person name="Petersen J."/>
            <person name="Fernandez-Gnecco G."/>
            <person name="Sproeer C."/>
            <person name="Bunk B."/>
            <person name="Overmann J."/>
            <person name="Sorensen S.J."/>
            <person name="Idczak E."/>
            <person name="Smalla K."/>
        </authorList>
    </citation>
    <scope>NUCLEOTIDE SEQUENCE</scope>
    <source>
        <strain evidence="2">Rho-11.1</strain>
    </source>
</reference>